<dbReference type="InterPro" id="IPR000055">
    <property type="entry name" value="Restrct_endonuc_typeI_TRD"/>
</dbReference>
<keyword evidence="6" id="KW-1185">Reference proteome</keyword>
<dbReference type="SUPFAM" id="SSF116734">
    <property type="entry name" value="DNA methylase specificity domain"/>
    <property type="match status" value="2"/>
</dbReference>
<dbReference type="GO" id="GO:0009307">
    <property type="term" value="P:DNA restriction-modification system"/>
    <property type="evidence" value="ECO:0007669"/>
    <property type="project" value="UniProtKB-KW"/>
</dbReference>
<evidence type="ECO:0000256" key="1">
    <source>
        <dbReference type="ARBA" id="ARBA00010923"/>
    </source>
</evidence>
<evidence type="ECO:0000313" key="5">
    <source>
        <dbReference type="EMBL" id="GLK53214.1"/>
    </source>
</evidence>
<reference evidence="5" key="2">
    <citation type="submission" date="2023-01" db="EMBL/GenBank/DDBJ databases">
        <authorList>
            <person name="Sun Q."/>
            <person name="Evtushenko L."/>
        </authorList>
    </citation>
    <scope>NUCLEOTIDE SEQUENCE</scope>
    <source>
        <strain evidence="5">VKM B-1513</strain>
    </source>
</reference>
<dbReference type="PANTHER" id="PTHR30408">
    <property type="entry name" value="TYPE-1 RESTRICTION ENZYME ECOKI SPECIFICITY PROTEIN"/>
    <property type="match status" value="1"/>
</dbReference>
<feature type="domain" description="Type I restriction modification DNA specificity" evidence="4">
    <location>
        <begin position="213"/>
        <end position="395"/>
    </location>
</feature>
<keyword evidence="3" id="KW-0238">DNA-binding</keyword>
<dbReference type="Pfam" id="PF01420">
    <property type="entry name" value="Methylase_S"/>
    <property type="match status" value="2"/>
</dbReference>
<reference evidence="5" key="1">
    <citation type="journal article" date="2014" name="Int. J. Syst. Evol. Microbiol.">
        <title>Complete genome sequence of Corynebacterium casei LMG S-19264T (=DSM 44701T), isolated from a smear-ripened cheese.</title>
        <authorList>
            <consortium name="US DOE Joint Genome Institute (JGI-PGF)"/>
            <person name="Walter F."/>
            <person name="Albersmeier A."/>
            <person name="Kalinowski J."/>
            <person name="Ruckert C."/>
        </authorList>
    </citation>
    <scope>NUCLEOTIDE SEQUENCE</scope>
    <source>
        <strain evidence="5">VKM B-1513</strain>
    </source>
</reference>
<feature type="domain" description="Type I restriction modification DNA specificity" evidence="4">
    <location>
        <begin position="12"/>
        <end position="171"/>
    </location>
</feature>
<dbReference type="PANTHER" id="PTHR30408:SF12">
    <property type="entry name" value="TYPE I RESTRICTION ENZYME MJAVIII SPECIFICITY SUBUNIT"/>
    <property type="match status" value="1"/>
</dbReference>
<dbReference type="InterPro" id="IPR052021">
    <property type="entry name" value="Type-I_RS_S_subunit"/>
</dbReference>
<sequence>MTDIMTLHEAPNWQLYRLGQLFDERKEKVSDKDYPPLSVTMNGIVPQLETAAKSDDGDNRKLVKVGDYVINSRSDRKGSGGISSHDGSVSLISIVIKPKGVHPRFAHHLLRSTAFQEEFYRWGHGIVADLWTTRYPDMKNIRLYLPDLDTQKAIADFLDRETARIDQLIEKKQRFLTVLDQKWAATVTSTVTNGLGSDVRLKDSDLSSVGKVPEHWTVARLGHIGRCANGINIGGDAFGSGTPFVSYGDVYKNAELPTEVSGLVQATSEDRSRYSVKKGDVFFTRTSETVEEIGFSSVCTQDMEDAVFAGFLIRFRPFKKKLVPQFSKYLFRNQALRSFFSKEMMIVTRASLSQGLLQKLPVLLPPLKEQEEIASYLHHVEAKHLSISDKTQESINGLKEFRSALITAAVTGQIDVTSWGKQGQTDRRLDQIEEDMALREARACQ</sequence>
<evidence type="ECO:0000256" key="2">
    <source>
        <dbReference type="ARBA" id="ARBA00022747"/>
    </source>
</evidence>
<dbReference type="RefSeq" id="WP_271187570.1">
    <property type="nucleotide sequence ID" value="NZ_BSFE01000009.1"/>
</dbReference>
<evidence type="ECO:0000259" key="4">
    <source>
        <dbReference type="Pfam" id="PF01420"/>
    </source>
</evidence>
<dbReference type="CDD" id="cd17517">
    <property type="entry name" value="RMtype1_S_EcoKI_StySPI-TRD2-CR2_like"/>
    <property type="match status" value="1"/>
</dbReference>
<dbReference type="EMBL" id="BSFE01000009">
    <property type="protein sequence ID" value="GLK53214.1"/>
    <property type="molecule type" value="Genomic_DNA"/>
</dbReference>
<organism evidence="5 6">
    <name type="scientific">Maricaulis virginensis</name>
    <dbReference type="NCBI Taxonomy" id="144022"/>
    <lineage>
        <taxon>Bacteria</taxon>
        <taxon>Pseudomonadati</taxon>
        <taxon>Pseudomonadota</taxon>
        <taxon>Alphaproteobacteria</taxon>
        <taxon>Maricaulales</taxon>
        <taxon>Maricaulaceae</taxon>
        <taxon>Maricaulis</taxon>
    </lineage>
</organism>
<name>A0A9W6IQ17_9PROT</name>
<proteinExistence type="inferred from homology"/>
<dbReference type="InterPro" id="IPR044946">
    <property type="entry name" value="Restrct_endonuc_typeI_TRD_sf"/>
</dbReference>
<dbReference type="Proteomes" id="UP001143486">
    <property type="component" value="Unassembled WGS sequence"/>
</dbReference>
<evidence type="ECO:0000256" key="3">
    <source>
        <dbReference type="ARBA" id="ARBA00023125"/>
    </source>
</evidence>
<dbReference type="GO" id="GO:0003677">
    <property type="term" value="F:DNA binding"/>
    <property type="evidence" value="ECO:0007669"/>
    <property type="project" value="UniProtKB-KW"/>
</dbReference>
<keyword evidence="2" id="KW-0680">Restriction system</keyword>
<comment type="similarity">
    <text evidence="1">Belongs to the type-I restriction system S methylase family.</text>
</comment>
<evidence type="ECO:0000313" key="6">
    <source>
        <dbReference type="Proteomes" id="UP001143486"/>
    </source>
</evidence>
<comment type="caution">
    <text evidence="5">The sequence shown here is derived from an EMBL/GenBank/DDBJ whole genome shotgun (WGS) entry which is preliminary data.</text>
</comment>
<protein>
    <submittedName>
        <fullName evidence="5">Restriction modification system DNA specificity domain-containing protein</fullName>
    </submittedName>
</protein>
<gene>
    <name evidence="5" type="ORF">GCM10017621_27220</name>
</gene>
<dbReference type="AlphaFoldDB" id="A0A9W6IQ17"/>
<dbReference type="Gene3D" id="3.90.220.20">
    <property type="entry name" value="DNA methylase specificity domains"/>
    <property type="match status" value="2"/>
</dbReference>
<accession>A0A9W6IQ17</accession>